<dbReference type="GO" id="GO:0008168">
    <property type="term" value="F:methyltransferase activity"/>
    <property type="evidence" value="ECO:0007669"/>
    <property type="project" value="UniProtKB-KW"/>
</dbReference>
<comment type="similarity">
    <text evidence="2">Belongs to the COG1 family.</text>
</comment>
<dbReference type="GO" id="GO:0032259">
    <property type="term" value="P:methylation"/>
    <property type="evidence" value="ECO:0007669"/>
    <property type="project" value="UniProtKB-KW"/>
</dbReference>
<reference evidence="10" key="1">
    <citation type="journal article" date="2013" name="Genome Announc.">
        <title>Draft genome sequence of the grapevine dieback fungus Eutypa lata UCR-EL1.</title>
        <authorList>
            <person name="Blanco-Ulate B."/>
            <person name="Rolshausen P.E."/>
            <person name="Cantu D."/>
        </authorList>
    </citation>
    <scope>NUCLEOTIDE SEQUENCE [LARGE SCALE GENOMIC DNA]</scope>
    <source>
        <strain evidence="10">UCR-EL1</strain>
    </source>
</reference>
<keyword evidence="6" id="KW-0333">Golgi apparatus</keyword>
<evidence type="ECO:0000256" key="3">
    <source>
        <dbReference type="ARBA" id="ARBA00020978"/>
    </source>
</evidence>
<dbReference type="OrthoDB" id="46189at2759"/>
<sequence>MATPDTSNLADSSQIFTSYTLPQIRAVHKTLHVQIDEKSARLRTQVGNSYRDLLGTADTIVQMRQDMRDAQDILGRMGGLCGRAAIGSKITGLGGFRVRGATNTEAGHSARLRLLEACRLAVARLLKGGLEGKGDRLVLAAKTLILSRLLVSSFNSANIADEEITDEVETAKKNLGTLRRRLLRAVEKVLEKPGDSVKQADILKVLCAYSLASSSGARDVLRHFLSVRKEAVLLEFESEENEREKGPTNVLHGLDLYTKTLLDVQALVPYKLSEALASLKKEPLLADGSLRALEGLRLDVYEKWCGEEIQYFTPFIGHDDLEGAQARDMLISWAKHGCETLLSGLGKILEHMSEFKAIVNLRTSVLEYWIKNGGKPRGLDPSPMLEGLREAVNNRLVAVLDAKVAKLRLVGSEVAATLESWQTGISERHGSLWGEEMLDMDMSNGANHVVHEVISRLYGRNETVARAVTCYQSWYQLIDEVGDLVEQLRRQRWDNDTDEIEDEDVIEARQKLLSKDDPQLLHERLHEGLRRAFGDLEKQIAVLWQGQREGTHSGHIAMYILRILRDIRSRLPKLDDLKTFGLSEVASLHQSLAGYVSISPIEDFNAKVLTRGRVVGRGLWEGEPALPTHPSPGTFSLLRNLIMSMGDAGLDLWTPAAVKVLKQTFSDLLVAAWQKELESGAFGVQDADNEPKSPEDNEAPTEEEGKTEDSIDKETALVTTSQQRQDLLIQWLYDTHLLQHYLKTNAASDEGLTKLAEDIVTMTGLGDDVRGRITKSSQDHWKRTSLLFELLA</sequence>
<dbReference type="GO" id="GO:0017119">
    <property type="term" value="C:Golgi transport complex"/>
    <property type="evidence" value="ECO:0007669"/>
    <property type="project" value="InterPro"/>
</dbReference>
<keyword evidence="4" id="KW-0813">Transport</keyword>
<dbReference type="GO" id="GO:0000139">
    <property type="term" value="C:Golgi membrane"/>
    <property type="evidence" value="ECO:0007669"/>
    <property type="project" value="UniProtKB-SubCell"/>
</dbReference>
<keyword evidence="7" id="KW-0472">Membrane</keyword>
<evidence type="ECO:0000256" key="2">
    <source>
        <dbReference type="ARBA" id="ARBA00006653"/>
    </source>
</evidence>
<gene>
    <name evidence="9" type="ORF">UCREL1_4323</name>
</gene>
<dbReference type="GO" id="GO:0015031">
    <property type="term" value="P:protein transport"/>
    <property type="evidence" value="ECO:0007669"/>
    <property type="project" value="UniProtKB-KW"/>
</dbReference>
<keyword evidence="9" id="KW-0489">Methyltransferase</keyword>
<name>M7TFF7_EUTLA</name>
<evidence type="ECO:0000256" key="8">
    <source>
        <dbReference type="SAM" id="MobiDB-lite"/>
    </source>
</evidence>
<evidence type="ECO:0000313" key="9">
    <source>
        <dbReference type="EMBL" id="EMR68661.1"/>
    </source>
</evidence>
<dbReference type="PANTHER" id="PTHR31658">
    <property type="entry name" value="CONSERVED OLIGOMERIC GOLGI COMPLEX SUBUNIT 1"/>
    <property type="match status" value="1"/>
</dbReference>
<evidence type="ECO:0000256" key="5">
    <source>
        <dbReference type="ARBA" id="ARBA00022927"/>
    </source>
</evidence>
<dbReference type="Pfam" id="PF08700">
    <property type="entry name" value="VPS51_Exo84_N"/>
    <property type="match status" value="1"/>
</dbReference>
<evidence type="ECO:0000256" key="4">
    <source>
        <dbReference type="ARBA" id="ARBA00022448"/>
    </source>
</evidence>
<proteinExistence type="inferred from homology"/>
<evidence type="ECO:0000256" key="1">
    <source>
        <dbReference type="ARBA" id="ARBA00004395"/>
    </source>
</evidence>
<dbReference type="PANTHER" id="PTHR31658:SF0">
    <property type="entry name" value="CONSERVED OLIGOMERIC GOLGI COMPLEX SUBUNIT 1"/>
    <property type="match status" value="1"/>
</dbReference>
<evidence type="ECO:0000256" key="6">
    <source>
        <dbReference type="ARBA" id="ARBA00023034"/>
    </source>
</evidence>
<dbReference type="HOGENOM" id="CLU_008451_0_0_1"/>
<dbReference type="OMA" id="PQSLKSW"/>
<dbReference type="GO" id="GO:0006891">
    <property type="term" value="P:intra-Golgi vesicle-mediated transport"/>
    <property type="evidence" value="ECO:0007669"/>
    <property type="project" value="InterPro"/>
</dbReference>
<evidence type="ECO:0000256" key="7">
    <source>
        <dbReference type="ARBA" id="ARBA00023136"/>
    </source>
</evidence>
<dbReference type="STRING" id="1287681.M7TFF7"/>
<dbReference type="KEGG" id="ela:UCREL1_4323"/>
<comment type="subcellular location">
    <subcellularLocation>
        <location evidence="1">Golgi apparatus membrane</location>
        <topology evidence="1">Peripheral membrane protein</topology>
    </subcellularLocation>
</comment>
<organism evidence="9 10">
    <name type="scientific">Eutypa lata (strain UCR-EL1)</name>
    <name type="common">Grapevine dieback disease fungus</name>
    <name type="synonym">Eutypa armeniacae</name>
    <dbReference type="NCBI Taxonomy" id="1287681"/>
    <lineage>
        <taxon>Eukaryota</taxon>
        <taxon>Fungi</taxon>
        <taxon>Dikarya</taxon>
        <taxon>Ascomycota</taxon>
        <taxon>Pezizomycotina</taxon>
        <taxon>Sordariomycetes</taxon>
        <taxon>Xylariomycetidae</taxon>
        <taxon>Xylariales</taxon>
        <taxon>Diatrypaceae</taxon>
        <taxon>Eutypa</taxon>
    </lineage>
</organism>
<accession>M7TFF7</accession>
<dbReference type="EMBL" id="KB706199">
    <property type="protein sequence ID" value="EMR68661.1"/>
    <property type="molecule type" value="Genomic_DNA"/>
</dbReference>
<dbReference type="AlphaFoldDB" id="M7TFF7"/>
<protein>
    <recommendedName>
        <fullName evidence="3">Conserved oligomeric Golgi complex subunit 1</fullName>
    </recommendedName>
</protein>
<keyword evidence="5" id="KW-0653">Protein transport</keyword>
<keyword evidence="9" id="KW-0808">Transferase</keyword>
<feature type="compositionally biased region" description="Basic and acidic residues" evidence="8">
    <location>
        <begin position="703"/>
        <end position="712"/>
    </location>
</feature>
<dbReference type="Proteomes" id="UP000012174">
    <property type="component" value="Unassembled WGS sequence"/>
</dbReference>
<dbReference type="eggNOG" id="ENOG502RN59">
    <property type="taxonomic scope" value="Eukaryota"/>
</dbReference>
<feature type="region of interest" description="Disordered" evidence="8">
    <location>
        <begin position="682"/>
        <end position="712"/>
    </location>
</feature>
<evidence type="ECO:0000313" key="10">
    <source>
        <dbReference type="Proteomes" id="UP000012174"/>
    </source>
</evidence>
<dbReference type="InterPro" id="IPR033370">
    <property type="entry name" value="COG1"/>
</dbReference>
<keyword evidence="10" id="KW-1185">Reference proteome</keyword>